<dbReference type="Pfam" id="PF03379">
    <property type="entry name" value="CcmB"/>
    <property type="match status" value="1"/>
</dbReference>
<evidence type="ECO:0000256" key="1">
    <source>
        <dbReference type="ARBA" id="ARBA00002442"/>
    </source>
</evidence>
<dbReference type="PIRSF" id="PIRSF002764">
    <property type="entry name" value="CcmB"/>
    <property type="match status" value="1"/>
</dbReference>
<comment type="subcellular location">
    <subcellularLocation>
        <location evidence="2">Cell inner membrane</location>
        <topology evidence="2">Multi-pass membrane protein</topology>
    </subcellularLocation>
</comment>
<keyword evidence="8 13" id="KW-0812">Transmembrane</keyword>
<gene>
    <name evidence="14" type="ORF">DEU29_11354</name>
</gene>
<evidence type="ECO:0000256" key="10">
    <source>
        <dbReference type="ARBA" id="ARBA00022989"/>
    </source>
</evidence>
<evidence type="ECO:0000256" key="5">
    <source>
        <dbReference type="ARBA" id="ARBA00022448"/>
    </source>
</evidence>
<dbReference type="EMBL" id="SNXI01000013">
    <property type="protein sequence ID" value="TDP31283.1"/>
    <property type="molecule type" value="Genomic_DNA"/>
</dbReference>
<keyword evidence="9 12" id="KW-0201">Cytochrome c-type biogenesis</keyword>
<feature type="transmembrane region" description="Helical" evidence="13">
    <location>
        <begin position="133"/>
        <end position="160"/>
    </location>
</feature>
<comment type="caution">
    <text evidence="14">The sequence shown here is derived from an EMBL/GenBank/DDBJ whole genome shotgun (WGS) entry which is preliminary data.</text>
</comment>
<evidence type="ECO:0000256" key="7">
    <source>
        <dbReference type="ARBA" id="ARBA00022519"/>
    </source>
</evidence>
<evidence type="ECO:0000313" key="14">
    <source>
        <dbReference type="EMBL" id="TDP31283.1"/>
    </source>
</evidence>
<evidence type="ECO:0000256" key="4">
    <source>
        <dbReference type="ARBA" id="ARBA00016452"/>
    </source>
</evidence>
<organism evidence="14 15">
    <name type="scientific">Idiomarina aquatica</name>
    <dbReference type="NCBI Taxonomy" id="1327752"/>
    <lineage>
        <taxon>Bacteria</taxon>
        <taxon>Pseudomonadati</taxon>
        <taxon>Pseudomonadota</taxon>
        <taxon>Gammaproteobacteria</taxon>
        <taxon>Alteromonadales</taxon>
        <taxon>Idiomarinaceae</taxon>
        <taxon>Idiomarina</taxon>
    </lineage>
</organism>
<dbReference type="AlphaFoldDB" id="A0A4R6P2P1"/>
<evidence type="ECO:0000256" key="8">
    <source>
        <dbReference type="ARBA" id="ARBA00022692"/>
    </source>
</evidence>
<evidence type="ECO:0000256" key="3">
    <source>
        <dbReference type="ARBA" id="ARBA00010544"/>
    </source>
</evidence>
<evidence type="ECO:0000256" key="6">
    <source>
        <dbReference type="ARBA" id="ARBA00022475"/>
    </source>
</evidence>
<keyword evidence="15" id="KW-1185">Reference proteome</keyword>
<dbReference type="Proteomes" id="UP000295531">
    <property type="component" value="Unassembled WGS sequence"/>
</dbReference>
<dbReference type="OrthoDB" id="9799895at2"/>
<dbReference type="GO" id="GO:0017004">
    <property type="term" value="P:cytochrome complex assembly"/>
    <property type="evidence" value="ECO:0007669"/>
    <property type="project" value="UniProtKB-KW"/>
</dbReference>
<evidence type="ECO:0000313" key="15">
    <source>
        <dbReference type="Proteomes" id="UP000295531"/>
    </source>
</evidence>
<reference evidence="14 15" key="1">
    <citation type="submission" date="2019-03" db="EMBL/GenBank/DDBJ databases">
        <title>Freshwater and sediment microbial communities from various areas in North America, analyzing microbe dynamics in response to fracking.</title>
        <authorList>
            <person name="Lamendella R."/>
        </authorList>
    </citation>
    <scope>NUCLEOTIDE SEQUENCE [LARGE SCALE GENOMIC DNA]</scope>
    <source>
        <strain evidence="14 15">18_TX</strain>
    </source>
</reference>
<protein>
    <recommendedName>
        <fullName evidence="4 12">Heme exporter protein B</fullName>
    </recommendedName>
</protein>
<dbReference type="InterPro" id="IPR026031">
    <property type="entry name" value="Cyt_c_CcmB_bac"/>
</dbReference>
<keyword evidence="5 12" id="KW-0813">Transport</keyword>
<keyword evidence="6 12" id="KW-1003">Cell membrane</keyword>
<comment type="function">
    <text evidence="1 12">Required for the export of heme to the periplasm for the biogenesis of c-type cytochromes.</text>
</comment>
<name>A0A4R6P2P1_9GAMM</name>
<dbReference type="PRINTS" id="PR01414">
    <property type="entry name" value="CCMBBIOGNSIS"/>
</dbReference>
<evidence type="ECO:0000256" key="13">
    <source>
        <dbReference type="SAM" id="Phobius"/>
    </source>
</evidence>
<feature type="transmembrane region" description="Helical" evidence="13">
    <location>
        <begin position="53"/>
        <end position="74"/>
    </location>
</feature>
<feature type="transmembrane region" description="Helical" evidence="13">
    <location>
        <begin position="200"/>
        <end position="223"/>
    </location>
</feature>
<keyword evidence="10 13" id="KW-1133">Transmembrane helix</keyword>
<evidence type="ECO:0000256" key="11">
    <source>
        <dbReference type="ARBA" id="ARBA00023136"/>
    </source>
</evidence>
<dbReference type="GO" id="GO:1903607">
    <property type="term" value="P:cytochrome c biosynthetic process"/>
    <property type="evidence" value="ECO:0007669"/>
    <property type="project" value="TreeGrafter"/>
</dbReference>
<dbReference type="NCBIfam" id="TIGR01190">
    <property type="entry name" value="ccmB"/>
    <property type="match status" value="1"/>
</dbReference>
<evidence type="ECO:0000256" key="12">
    <source>
        <dbReference type="PIRNR" id="PIRNR002764"/>
    </source>
</evidence>
<accession>A0A4R6P2P1</accession>
<dbReference type="PANTHER" id="PTHR30070">
    <property type="entry name" value="HEME EXPORTER PROTEIN B"/>
    <property type="match status" value="1"/>
</dbReference>
<proteinExistence type="inferred from homology"/>
<dbReference type="GO" id="GO:0005886">
    <property type="term" value="C:plasma membrane"/>
    <property type="evidence" value="ECO:0007669"/>
    <property type="project" value="UniProtKB-SubCell"/>
</dbReference>
<dbReference type="InterPro" id="IPR003544">
    <property type="entry name" value="Cyt_c_biogenesis_CcmB"/>
</dbReference>
<dbReference type="GO" id="GO:0015232">
    <property type="term" value="F:heme transmembrane transporter activity"/>
    <property type="evidence" value="ECO:0007669"/>
    <property type="project" value="InterPro"/>
</dbReference>
<comment type="similarity">
    <text evidence="3 12">Belongs to the CcmB/CycW/HelB family.</text>
</comment>
<dbReference type="RefSeq" id="WP_133540174.1">
    <property type="nucleotide sequence ID" value="NZ_SNXI01000013.1"/>
</dbReference>
<feature type="transmembrane region" description="Helical" evidence="13">
    <location>
        <begin position="167"/>
        <end position="188"/>
    </location>
</feature>
<dbReference type="PANTHER" id="PTHR30070:SF1">
    <property type="entry name" value="CYTOCHROME C BIOGENESIS B-RELATED"/>
    <property type="match status" value="1"/>
</dbReference>
<keyword evidence="7 12" id="KW-0997">Cell inner membrane</keyword>
<feature type="transmembrane region" description="Helical" evidence="13">
    <location>
        <begin position="29"/>
        <end position="47"/>
    </location>
</feature>
<sequence length="228" mass="23945">MSSSVNSTALWRSVLVRDLRIAARRRSDALNPLLFLLMVVTLFPLGVGPGPDILARIAPGIIWVAALLATLLGLDRLFKDDYNDGSLEQLCLLSQPLAFTLTAKVAAHWLLSGLPLVILSPVLALLLNLPLDAWWALALTLLLGTPALSALGAIGAALTLQLQRGGTLISLILLPLFIPLLIFATSAVENAGMGLAVHGQLAILAAISVLTVTLAPLAMAAAVRMSMN</sequence>
<feature type="transmembrane region" description="Helical" evidence="13">
    <location>
        <begin position="109"/>
        <end position="127"/>
    </location>
</feature>
<evidence type="ECO:0000256" key="2">
    <source>
        <dbReference type="ARBA" id="ARBA00004429"/>
    </source>
</evidence>
<evidence type="ECO:0000256" key="9">
    <source>
        <dbReference type="ARBA" id="ARBA00022748"/>
    </source>
</evidence>
<keyword evidence="11 12" id="KW-0472">Membrane</keyword>